<dbReference type="HOGENOM" id="CLU_009487_6_1_1"/>
<protein>
    <recommendedName>
        <fullName evidence="2">DUF6589 domain-containing protein</fullName>
    </recommendedName>
</protein>
<evidence type="ECO:0000256" key="1">
    <source>
        <dbReference type="SAM" id="MobiDB-lite"/>
    </source>
</evidence>
<accession>K5X2P3</accession>
<name>K5X2P3_AGABU</name>
<evidence type="ECO:0000259" key="2">
    <source>
        <dbReference type="Pfam" id="PF20231"/>
    </source>
</evidence>
<feature type="region of interest" description="Disordered" evidence="1">
    <location>
        <begin position="385"/>
        <end position="446"/>
    </location>
</feature>
<feature type="domain" description="DUF6589" evidence="2">
    <location>
        <begin position="10"/>
        <end position="323"/>
    </location>
</feature>
<evidence type="ECO:0000313" key="3">
    <source>
        <dbReference type="EMBL" id="EKM77433.1"/>
    </source>
</evidence>
<gene>
    <name evidence="3" type="ORF">AGABI1DRAFT_130514</name>
</gene>
<keyword evidence="4" id="KW-1185">Reference proteome</keyword>
<dbReference type="Pfam" id="PF20231">
    <property type="entry name" value="DUF6589"/>
    <property type="match status" value="1"/>
</dbReference>
<dbReference type="InterPro" id="IPR046496">
    <property type="entry name" value="DUF6589"/>
</dbReference>
<dbReference type="Proteomes" id="UP000008493">
    <property type="component" value="Unassembled WGS sequence"/>
</dbReference>
<dbReference type="GeneID" id="18827229"/>
<sequence length="446" mass="51806">MVGNPVDTGNTAILVFGDLLTIQHLHSLQDSRIDDVSPSLRFQSLIPCHGWFHARIACADAIWRRHIKSSDVEHELSNLIKFITQIRPLEKHKIHTNPTFRQLHEVITHVGIVLRLDAWRVEVCRHHPEISSLEGWAQTNPEWVEILEIADELAEKLIATANIVEDDELEDTQHDKVFEITKAYHKDFILYEETAYAMNHGDIGCLDSCLVEWMIYFMGCGKVKYTQAVFHYLANMYVLYPKPLANAIQLNSLFNPTGRKDHFRGVDWVIEHNNLYIKRIFGGLGSNHTVDRMVEASPLIEVYKDVRIQFEQMFCLTHKTSRHSPPKMKLTFRKLQKYMEKYDTNIFIPGRETQNSLIDTNEIGTTKLMKTIEDARARRVAEQKTQERLKHEAEHAQEITQCPVESRETNETSESELQGNDEDQADEAEEDRLHDDRNLFVDDYLM</sequence>
<dbReference type="OMA" id="HARIACA"/>
<feature type="compositionally biased region" description="Basic and acidic residues" evidence="1">
    <location>
        <begin position="385"/>
        <end position="397"/>
    </location>
</feature>
<dbReference type="EMBL" id="JH971396">
    <property type="protein sequence ID" value="EKM77433.1"/>
    <property type="molecule type" value="Genomic_DNA"/>
</dbReference>
<dbReference type="RefSeq" id="XP_007332068.1">
    <property type="nucleotide sequence ID" value="XM_007332006.1"/>
</dbReference>
<dbReference type="KEGG" id="abp:AGABI1DRAFT130514"/>
<evidence type="ECO:0000313" key="4">
    <source>
        <dbReference type="Proteomes" id="UP000008493"/>
    </source>
</evidence>
<feature type="compositionally biased region" description="Acidic residues" evidence="1">
    <location>
        <begin position="411"/>
        <end position="430"/>
    </location>
</feature>
<dbReference type="eggNOG" id="ENOG502SMRC">
    <property type="taxonomic scope" value="Eukaryota"/>
</dbReference>
<dbReference type="InParanoid" id="K5X2P3"/>
<proteinExistence type="predicted"/>
<feature type="compositionally biased region" description="Basic and acidic residues" evidence="1">
    <location>
        <begin position="431"/>
        <end position="440"/>
    </location>
</feature>
<dbReference type="STRING" id="597362.K5X2P3"/>
<dbReference type="OrthoDB" id="4743193at2759"/>
<reference evidence="4" key="1">
    <citation type="journal article" date="2012" name="Proc. Natl. Acad. Sci. U.S.A.">
        <title>Genome sequence of the button mushroom Agaricus bisporus reveals mechanisms governing adaptation to a humic-rich ecological niche.</title>
        <authorList>
            <person name="Morin E."/>
            <person name="Kohler A."/>
            <person name="Baker A.R."/>
            <person name="Foulongne-Oriol M."/>
            <person name="Lombard V."/>
            <person name="Nagy L.G."/>
            <person name="Ohm R.A."/>
            <person name="Patyshakuliyeva A."/>
            <person name="Brun A."/>
            <person name="Aerts A.L."/>
            <person name="Bailey A.M."/>
            <person name="Billette C."/>
            <person name="Coutinho P.M."/>
            <person name="Deakin G."/>
            <person name="Doddapaneni H."/>
            <person name="Floudas D."/>
            <person name="Grimwood J."/>
            <person name="Hilden K."/>
            <person name="Kuees U."/>
            <person name="LaButti K.M."/>
            <person name="Lapidus A."/>
            <person name="Lindquist E.A."/>
            <person name="Lucas S.M."/>
            <person name="Murat C."/>
            <person name="Riley R.W."/>
            <person name="Salamov A.A."/>
            <person name="Schmutz J."/>
            <person name="Subramanian V."/>
            <person name="Woesten H.A.B."/>
            <person name="Xu J."/>
            <person name="Eastwood D.C."/>
            <person name="Foster G.D."/>
            <person name="Sonnenberg A.S."/>
            <person name="Cullen D."/>
            <person name="de Vries R.P."/>
            <person name="Lundell T."/>
            <person name="Hibbett D.S."/>
            <person name="Henrissat B."/>
            <person name="Burton K.S."/>
            <person name="Kerrigan R.W."/>
            <person name="Challen M.P."/>
            <person name="Grigoriev I.V."/>
            <person name="Martin F."/>
        </authorList>
    </citation>
    <scope>NUCLEOTIDE SEQUENCE [LARGE SCALE GENOMIC DNA]</scope>
    <source>
        <strain evidence="4">JB137-S8 / ATCC MYA-4627 / FGSC 10392</strain>
    </source>
</reference>
<dbReference type="AlphaFoldDB" id="K5X2P3"/>
<organism evidence="3 4">
    <name type="scientific">Agaricus bisporus var. burnettii (strain JB137-S8 / ATCC MYA-4627 / FGSC 10392)</name>
    <name type="common">White button mushroom</name>
    <dbReference type="NCBI Taxonomy" id="597362"/>
    <lineage>
        <taxon>Eukaryota</taxon>
        <taxon>Fungi</taxon>
        <taxon>Dikarya</taxon>
        <taxon>Basidiomycota</taxon>
        <taxon>Agaricomycotina</taxon>
        <taxon>Agaricomycetes</taxon>
        <taxon>Agaricomycetidae</taxon>
        <taxon>Agaricales</taxon>
        <taxon>Agaricineae</taxon>
        <taxon>Agaricaceae</taxon>
        <taxon>Agaricus</taxon>
    </lineage>
</organism>